<dbReference type="InterPro" id="IPR036596">
    <property type="entry name" value="Cyt-C_aa3_sf"/>
</dbReference>
<keyword evidence="1" id="KW-0812">Transmembrane</keyword>
<reference evidence="3" key="1">
    <citation type="journal article" date="2011" name="Environ. Microbiol.">
        <title>Time-series analyses of Monterey Bay coastal microbial picoplankton using a 'genome proxy' microarray.</title>
        <authorList>
            <person name="Rich V.I."/>
            <person name="Pham V.D."/>
            <person name="Eppley J."/>
            <person name="Shi Y."/>
            <person name="DeLong E.F."/>
        </authorList>
    </citation>
    <scope>NUCLEOTIDE SEQUENCE</scope>
</reference>
<dbReference type="AlphaFoldDB" id="E0Y0X9"/>
<evidence type="ECO:0000313" key="3">
    <source>
        <dbReference type="EMBL" id="ADI20320.1"/>
    </source>
</evidence>
<sequence>MAKQHKHGEMDVSSQEHAFDGFIRWSIRISCISIAILIFMAIFNS</sequence>
<organism evidence="3">
    <name type="scientific">uncultured alpha proteobacterium EB080_L27A02</name>
    <dbReference type="NCBI Taxonomy" id="710796"/>
    <lineage>
        <taxon>Bacteria</taxon>
        <taxon>Pseudomonadati</taxon>
        <taxon>Pseudomonadota</taxon>
        <taxon>Alphaproteobacteria</taxon>
        <taxon>environmental samples</taxon>
    </lineage>
</organism>
<feature type="transmembrane region" description="Helical" evidence="1">
    <location>
        <begin position="21"/>
        <end position="43"/>
    </location>
</feature>
<protein>
    <recommendedName>
        <fullName evidence="2">Cytochrome c oxidase subunit IV bacterial aa3 type domain-containing protein</fullName>
    </recommendedName>
</protein>
<accession>E0Y0X9</accession>
<evidence type="ECO:0000256" key="1">
    <source>
        <dbReference type="SAM" id="Phobius"/>
    </source>
</evidence>
<evidence type="ECO:0000259" key="2">
    <source>
        <dbReference type="Pfam" id="PF07835"/>
    </source>
</evidence>
<dbReference type="EMBL" id="GU474940">
    <property type="protein sequence ID" value="ADI20320.1"/>
    <property type="molecule type" value="Genomic_DNA"/>
</dbReference>
<dbReference type="SUPFAM" id="SSF81469">
    <property type="entry name" value="Bacterial aa3 type cytochrome c oxidase subunit IV"/>
    <property type="match status" value="1"/>
</dbReference>
<dbReference type="Pfam" id="PF07835">
    <property type="entry name" value="COX4_pro_2"/>
    <property type="match status" value="1"/>
</dbReference>
<proteinExistence type="predicted"/>
<dbReference type="Gene3D" id="1.20.5.160">
    <property type="entry name" value="Bacterial aa3 type cytochrome c oxidase subunit IV"/>
    <property type="match status" value="1"/>
</dbReference>
<feature type="domain" description="Cytochrome c oxidase subunit IV bacterial aa3 type" evidence="2">
    <location>
        <begin position="5"/>
        <end position="44"/>
    </location>
</feature>
<keyword evidence="1" id="KW-1133">Transmembrane helix</keyword>
<name>E0Y0X9_9PROT</name>
<dbReference type="InterPro" id="IPR012422">
    <property type="entry name" value="Cyt_c_oxidase_su4_bac-aa3"/>
</dbReference>
<keyword evidence="1" id="KW-0472">Membrane</keyword>